<evidence type="ECO:0000256" key="1">
    <source>
        <dbReference type="ARBA" id="ARBA00022729"/>
    </source>
</evidence>
<dbReference type="Pfam" id="PF00704">
    <property type="entry name" value="Glyco_hydro_18"/>
    <property type="match status" value="1"/>
</dbReference>
<keyword evidence="2" id="KW-0378">Hydrolase</keyword>
<dbReference type="SMART" id="SM00636">
    <property type="entry name" value="Glyco_18"/>
    <property type="match status" value="1"/>
</dbReference>
<feature type="domain" description="GH18" evidence="6">
    <location>
        <begin position="23"/>
        <end position="393"/>
    </location>
</feature>
<dbReference type="PROSITE" id="PS01095">
    <property type="entry name" value="GH18_1"/>
    <property type="match status" value="1"/>
</dbReference>
<reference evidence="7" key="1">
    <citation type="submission" date="2025-08" db="UniProtKB">
        <authorList>
            <consortium name="Ensembl"/>
        </authorList>
    </citation>
    <scope>IDENTIFICATION</scope>
</reference>
<protein>
    <recommendedName>
        <fullName evidence="6">GH18 domain-containing protein</fullName>
    </recommendedName>
</protein>
<dbReference type="AlphaFoldDB" id="A0A8D2L0D8"/>
<keyword evidence="1" id="KW-0732">Signal</keyword>
<accession>A0A8D2L0D8</accession>
<keyword evidence="4" id="KW-0326">Glycosidase</keyword>
<dbReference type="InterPro" id="IPR017853">
    <property type="entry name" value="GH"/>
</dbReference>
<dbReference type="Gene3D" id="3.10.50.10">
    <property type="match status" value="1"/>
</dbReference>
<dbReference type="GO" id="GO:0004568">
    <property type="term" value="F:chitinase activity"/>
    <property type="evidence" value="ECO:0007669"/>
    <property type="project" value="UniProtKB-ARBA"/>
</dbReference>
<comment type="similarity">
    <text evidence="5">Belongs to the glycosyl hydrolase 18 family.</text>
</comment>
<evidence type="ECO:0000256" key="3">
    <source>
        <dbReference type="ARBA" id="ARBA00023157"/>
    </source>
</evidence>
<dbReference type="SUPFAM" id="SSF51445">
    <property type="entry name" value="(Trans)glycosidases"/>
    <property type="match status" value="1"/>
</dbReference>
<evidence type="ECO:0000259" key="6">
    <source>
        <dbReference type="PROSITE" id="PS51910"/>
    </source>
</evidence>
<evidence type="ECO:0000313" key="7">
    <source>
        <dbReference type="Ensembl" id="ENSVKKP00000014865.1"/>
    </source>
</evidence>
<dbReference type="GO" id="GO:0005576">
    <property type="term" value="C:extracellular region"/>
    <property type="evidence" value="ECO:0007669"/>
    <property type="project" value="TreeGrafter"/>
</dbReference>
<dbReference type="InterPro" id="IPR050314">
    <property type="entry name" value="Glycosyl_Hydrlase_18"/>
</dbReference>
<evidence type="ECO:0000256" key="2">
    <source>
        <dbReference type="ARBA" id="ARBA00022801"/>
    </source>
</evidence>
<dbReference type="InterPro" id="IPR011583">
    <property type="entry name" value="Chitinase_II/V-like_cat"/>
</dbReference>
<dbReference type="Ensembl" id="ENSVKKT00000015223.1">
    <property type="protein sequence ID" value="ENSVKKP00000014865.1"/>
    <property type="gene ID" value="ENSVKKG00000010209.1"/>
</dbReference>
<dbReference type="InterPro" id="IPR001579">
    <property type="entry name" value="Glyco_hydro_18_chit_AS"/>
</dbReference>
<dbReference type="FunFam" id="3.10.50.10:FF:000001">
    <property type="entry name" value="Chitinase 3-like 1"/>
    <property type="match status" value="1"/>
</dbReference>
<dbReference type="PROSITE" id="PS51910">
    <property type="entry name" value="GH18_2"/>
    <property type="match status" value="1"/>
</dbReference>
<dbReference type="GO" id="GO:0008061">
    <property type="term" value="F:chitin binding"/>
    <property type="evidence" value="ECO:0007669"/>
    <property type="project" value="InterPro"/>
</dbReference>
<proteinExistence type="inferred from homology"/>
<keyword evidence="3" id="KW-1015">Disulfide bond</keyword>
<reference evidence="7" key="2">
    <citation type="submission" date="2025-09" db="UniProtKB">
        <authorList>
            <consortium name="Ensembl"/>
        </authorList>
    </citation>
    <scope>IDENTIFICATION</scope>
</reference>
<dbReference type="InterPro" id="IPR029070">
    <property type="entry name" value="Chitinase_insertion_sf"/>
</dbReference>
<name>A0A8D2L0D8_VARKO</name>
<dbReference type="InterPro" id="IPR001223">
    <property type="entry name" value="Glyco_hydro18_cat"/>
</dbReference>
<sequence length="394" mass="43724">MPASKLSQIHALVCVGELCCSAFKLVCYYTNWSQYRQDAGRFLPTDIDANLCTHLIYAFAGMEDNKIKTLEWNDEEMYQHFNNLKKKNPGLKTLLAIGGWNFGSAKFSAMVATPANRQIFISSVIAFLHKYGFNGLDLDWEYPGSRGSPAEDKGRFTSLIQEMMNAFQAEAKRTGKERLLLTAAVAAGKQTVDNGYEVDKISQFLDFINLMTYDFHGSWEQVTGHVSPLYPDTEQASPCSSFPPQHTWDDAVEYWKSKGAPAEKIIMGIPAYGRTFTLSSSQTGVKAPASGPGTPGTYTKEAGFLAFYEICSFKKGATTKVIPEQKVPYSFKGNQWVGYDDVDSIKNKVKYLKEKKLGGGMLWAMDLDDFKGAFCAAGAYPLLQTLKRELGPTS</sequence>
<dbReference type="FunFam" id="3.20.20.80:FF:000007">
    <property type="entry name" value="Acidic mammalian chitinase"/>
    <property type="match status" value="1"/>
</dbReference>
<dbReference type="GO" id="GO:0005975">
    <property type="term" value="P:carbohydrate metabolic process"/>
    <property type="evidence" value="ECO:0007669"/>
    <property type="project" value="InterPro"/>
</dbReference>
<dbReference type="GO" id="GO:0006032">
    <property type="term" value="P:chitin catabolic process"/>
    <property type="evidence" value="ECO:0007669"/>
    <property type="project" value="TreeGrafter"/>
</dbReference>
<evidence type="ECO:0000256" key="5">
    <source>
        <dbReference type="RuleBase" id="RU004453"/>
    </source>
</evidence>
<keyword evidence="8" id="KW-1185">Reference proteome</keyword>
<dbReference type="PANTHER" id="PTHR11177">
    <property type="entry name" value="CHITINASE"/>
    <property type="match status" value="1"/>
</dbReference>
<dbReference type="Gene3D" id="3.20.20.80">
    <property type="entry name" value="Glycosidases"/>
    <property type="match status" value="1"/>
</dbReference>
<dbReference type="CDD" id="cd02872">
    <property type="entry name" value="GH18_chitolectin_chitotriosidase"/>
    <property type="match status" value="1"/>
</dbReference>
<dbReference type="PANTHER" id="PTHR11177:SF404">
    <property type="entry name" value="HISTIDINE-RICH CARBOXYL TERMINUS PROTEIN 1 ISOFORM X1"/>
    <property type="match status" value="1"/>
</dbReference>
<evidence type="ECO:0000313" key="8">
    <source>
        <dbReference type="Proteomes" id="UP000694545"/>
    </source>
</evidence>
<dbReference type="Proteomes" id="UP000694545">
    <property type="component" value="Unplaced"/>
</dbReference>
<evidence type="ECO:0000256" key="4">
    <source>
        <dbReference type="ARBA" id="ARBA00023295"/>
    </source>
</evidence>
<organism evidence="7 8">
    <name type="scientific">Varanus komodoensis</name>
    <name type="common">Komodo dragon</name>
    <dbReference type="NCBI Taxonomy" id="61221"/>
    <lineage>
        <taxon>Eukaryota</taxon>
        <taxon>Metazoa</taxon>
        <taxon>Chordata</taxon>
        <taxon>Craniata</taxon>
        <taxon>Vertebrata</taxon>
        <taxon>Euteleostomi</taxon>
        <taxon>Lepidosauria</taxon>
        <taxon>Squamata</taxon>
        <taxon>Bifurcata</taxon>
        <taxon>Unidentata</taxon>
        <taxon>Episquamata</taxon>
        <taxon>Toxicofera</taxon>
        <taxon>Anguimorpha</taxon>
        <taxon>Paleoanguimorpha</taxon>
        <taxon>Varanoidea</taxon>
        <taxon>Varanidae</taxon>
        <taxon>Varanus</taxon>
    </lineage>
</organism>
<dbReference type="SUPFAM" id="SSF54556">
    <property type="entry name" value="Chitinase insertion domain"/>
    <property type="match status" value="1"/>
</dbReference>